<gene>
    <name evidence="1" type="ORF">C1853_09400</name>
</gene>
<reference evidence="1 2" key="1">
    <citation type="journal article" date="2018" name="Elife">
        <title>Discovery and characterization of a prevalent human gut bacterial enzyme sufficient for the inactivation of a family of plant toxins.</title>
        <authorList>
            <person name="Koppel N."/>
            <person name="Bisanz J.E."/>
            <person name="Pandelia M.E."/>
            <person name="Turnbaugh P.J."/>
            <person name="Balskus E.P."/>
        </authorList>
    </citation>
    <scope>NUCLEOTIDE SEQUENCE [LARGE SCALE GENOMIC DNA]</scope>
    <source>
        <strain evidence="1 2">16A</strain>
    </source>
</reference>
<accession>A0ABD7GID0</accession>
<dbReference type="AlphaFoldDB" id="A0ABD7GID0"/>
<evidence type="ECO:0000313" key="2">
    <source>
        <dbReference type="Proteomes" id="UP000253915"/>
    </source>
</evidence>
<dbReference type="RefSeq" id="WP_114526848.1">
    <property type="nucleotide sequence ID" value="NZ_BQNE01000001.1"/>
</dbReference>
<protein>
    <submittedName>
        <fullName evidence="1">Uncharacterized protein</fullName>
    </submittedName>
</protein>
<sequence>MAVSSSAKATLENIAKACIGGADFSEYVHGELVYGDSAALDDMRELAAAGLVTSGSFSNGAPCYTGFTDAAIQLLGLKDF</sequence>
<dbReference type="EMBL" id="PPUQ01000011">
    <property type="protein sequence ID" value="RDC37659.1"/>
    <property type="molecule type" value="Genomic_DNA"/>
</dbReference>
<comment type="caution">
    <text evidence="1">The sequence shown here is derived from an EMBL/GenBank/DDBJ whole genome shotgun (WGS) entry which is preliminary data.</text>
</comment>
<dbReference type="Proteomes" id="UP000253915">
    <property type="component" value="Unassembled WGS sequence"/>
</dbReference>
<evidence type="ECO:0000313" key="1">
    <source>
        <dbReference type="EMBL" id="RDC37659.1"/>
    </source>
</evidence>
<organism evidence="1 2">
    <name type="scientific">Eggerthella lenta</name>
    <name type="common">Eubacterium lentum</name>
    <dbReference type="NCBI Taxonomy" id="84112"/>
    <lineage>
        <taxon>Bacteria</taxon>
        <taxon>Bacillati</taxon>
        <taxon>Actinomycetota</taxon>
        <taxon>Coriobacteriia</taxon>
        <taxon>Eggerthellales</taxon>
        <taxon>Eggerthellaceae</taxon>
        <taxon>Eggerthella</taxon>
    </lineage>
</organism>
<name>A0ABD7GID0_EGGLN</name>
<proteinExistence type="predicted"/>